<evidence type="ECO:0000256" key="2">
    <source>
        <dbReference type="SAM" id="Phobius"/>
    </source>
</evidence>
<dbReference type="EMBL" id="JBEPMJ010000007">
    <property type="protein sequence ID" value="MET3750087.1"/>
    <property type="molecule type" value="Genomic_DNA"/>
</dbReference>
<reference evidence="5 6" key="1">
    <citation type="submission" date="2024-06" db="EMBL/GenBank/DDBJ databases">
        <title>Genomic Encyclopedia of Type Strains, Phase IV (KMG-IV): sequencing the most valuable type-strain genomes for metagenomic binning, comparative biology and taxonomic classification.</title>
        <authorList>
            <person name="Goeker M."/>
        </authorList>
    </citation>
    <scope>NUCLEOTIDE SEQUENCE [LARGE SCALE GENOMIC DNA]</scope>
    <source>
        <strain evidence="5 6">DSM 29492</strain>
    </source>
</reference>
<proteinExistence type="predicted"/>
<keyword evidence="6" id="KW-1185">Reference proteome</keyword>
<feature type="chain" id="PRO_5046043126" description="DUF11 domain-containing protein" evidence="3">
    <location>
        <begin position="25"/>
        <end position="495"/>
    </location>
</feature>
<dbReference type="Pfam" id="PF01345">
    <property type="entry name" value="DUF11"/>
    <property type="match status" value="1"/>
</dbReference>
<gene>
    <name evidence="5" type="ORF">ABID24_001322</name>
</gene>
<keyword evidence="2" id="KW-1133">Transmembrane helix</keyword>
<keyword evidence="3" id="KW-0732">Signal</keyword>
<feature type="compositionally biased region" description="Acidic residues" evidence="1">
    <location>
        <begin position="63"/>
        <end position="75"/>
    </location>
</feature>
<feature type="transmembrane region" description="Helical" evidence="2">
    <location>
        <begin position="468"/>
        <end position="488"/>
    </location>
</feature>
<organism evidence="5 6">
    <name type="scientific">Blautia caecimuris</name>
    <dbReference type="NCBI Taxonomy" id="1796615"/>
    <lineage>
        <taxon>Bacteria</taxon>
        <taxon>Bacillati</taxon>
        <taxon>Bacillota</taxon>
        <taxon>Clostridia</taxon>
        <taxon>Lachnospirales</taxon>
        <taxon>Lachnospiraceae</taxon>
        <taxon>Blautia</taxon>
    </lineage>
</organism>
<name>A0ABV2M3Y1_9FIRM</name>
<keyword evidence="2" id="KW-0472">Membrane</keyword>
<feature type="signal peptide" evidence="3">
    <location>
        <begin position="1"/>
        <end position="24"/>
    </location>
</feature>
<evidence type="ECO:0000256" key="3">
    <source>
        <dbReference type="SAM" id="SignalP"/>
    </source>
</evidence>
<evidence type="ECO:0000313" key="6">
    <source>
        <dbReference type="Proteomes" id="UP001549106"/>
    </source>
</evidence>
<feature type="region of interest" description="Disordered" evidence="1">
    <location>
        <begin position="33"/>
        <end position="169"/>
    </location>
</feature>
<evidence type="ECO:0000259" key="4">
    <source>
        <dbReference type="Pfam" id="PF01345"/>
    </source>
</evidence>
<dbReference type="InterPro" id="IPR001434">
    <property type="entry name" value="OmcB-like_DUF11"/>
</dbReference>
<protein>
    <recommendedName>
        <fullName evidence="4">DUF11 domain-containing protein</fullName>
    </recommendedName>
</protein>
<feature type="compositionally biased region" description="Acidic residues" evidence="1">
    <location>
        <begin position="146"/>
        <end position="169"/>
    </location>
</feature>
<feature type="region of interest" description="Disordered" evidence="1">
    <location>
        <begin position="419"/>
        <end position="462"/>
    </location>
</feature>
<feature type="compositionally biased region" description="Basic and acidic residues" evidence="1">
    <location>
        <begin position="42"/>
        <end position="60"/>
    </location>
</feature>
<feature type="compositionally biased region" description="Acidic residues" evidence="1">
    <location>
        <begin position="93"/>
        <end position="138"/>
    </location>
</feature>
<dbReference type="RefSeq" id="WP_257464346.1">
    <property type="nucleotide sequence ID" value="NZ_JANJZT010000007.1"/>
</dbReference>
<evidence type="ECO:0000256" key="1">
    <source>
        <dbReference type="SAM" id="MobiDB-lite"/>
    </source>
</evidence>
<comment type="caution">
    <text evidence="5">The sequence shown here is derived from an EMBL/GenBank/DDBJ whole genome shotgun (WGS) entry which is preliminary data.</text>
</comment>
<feature type="domain" description="DUF11" evidence="4">
    <location>
        <begin position="314"/>
        <end position="423"/>
    </location>
</feature>
<dbReference type="Proteomes" id="UP001549106">
    <property type="component" value="Unassembled WGS sequence"/>
</dbReference>
<sequence length="495" mass="54658">MKKRIWHKIKQISLGILLAGFVMTSGTQETLAQLPDSAQETSVEKSVKWGKRSGEFRMQSEQESGEEELFGDEAGNDIQDGNGQAEENLPGQETEEEDPSGDGFDNDAQSETEPEDQVPEAPDGEENGEGTAPEEGENPEEKPEQDPDEETEENPNTEPGTGEDTEIPEEETADFVLTAEVNPETARAGETLVCEIATENTGTLPLENLSFFCEQPDSTLTAVLEDQQGEETPWENTGMLLPGEKQIFYICIPVPEDRTEEVGFELTARAYPQNTEKEDHDLGDFASEEAPQTVPDEISRTITVKTEIQALKADFQVTKTADRTAAVPGDRVLFQICIRNTGERVLHSVLTTEKFRTENTPVHFLEKEGVILDSTRTKALVSQLPPGQSVSLQAEIVIPEDIKSSKLINEVEVVTKETGEKTMTSSAEVQVHKAVQPEQKEEVQNPEPPSEKSYPASTRPETGDETRLTLWCVLLLGAFGWASLSLCIKDKKRKH</sequence>
<keyword evidence="2" id="KW-0812">Transmembrane</keyword>
<evidence type="ECO:0000313" key="5">
    <source>
        <dbReference type="EMBL" id="MET3750087.1"/>
    </source>
</evidence>
<accession>A0ABV2M3Y1</accession>